<dbReference type="InterPro" id="IPR001296">
    <property type="entry name" value="Glyco_trans_1"/>
</dbReference>
<keyword evidence="4" id="KW-1185">Reference proteome</keyword>
<sequence length="380" mass="44895">MKCLHIANDYSGSKIYSNLFKHLDDNDFSQTVYTAIRRENLIDNNKIDFRNEKSQIYYRHILNIWTRVNFFHKKEKIFSDLLKELDNIESFDIIHAHTWFSDGAVAYELHKKYNIPYIIAVRSTDIKIFLKYFLHLRRYGIKILMNASKIIFISPSYRKMFIQNQFIKKRLKYFENKILIIPNGINQFWLNHINTKKSDYFGVFKILFIGTFIKRKNVHRLIKAVTNLNKSGFKCELLLVGGGGRYHYKILKLISKYSFIRYLGEVYDKNRLKDLLATSNLFAMPSYNETFGLVYAEALTQSTLIMYAQNDGVDGIYSEKTGVKINPFSVQSIESGILAIAENYKEYNFNPTEETKVNDWERIAKQYRNIYNFILNNDNS</sequence>
<dbReference type="InterPro" id="IPR028098">
    <property type="entry name" value="Glyco_trans_4-like_N"/>
</dbReference>
<accession>A0ABY3YJX8</accession>
<dbReference type="PANTHER" id="PTHR45947:SF3">
    <property type="entry name" value="SULFOQUINOVOSYL TRANSFERASE SQD2"/>
    <property type="match status" value="1"/>
</dbReference>
<feature type="domain" description="Glycosyltransferase subfamily 4-like N-terminal" evidence="2">
    <location>
        <begin position="20"/>
        <end position="186"/>
    </location>
</feature>
<evidence type="ECO:0000313" key="4">
    <source>
        <dbReference type="Proteomes" id="UP000829476"/>
    </source>
</evidence>
<feature type="domain" description="Glycosyl transferase family 1" evidence="1">
    <location>
        <begin position="204"/>
        <end position="347"/>
    </location>
</feature>
<protein>
    <submittedName>
        <fullName evidence="3">Glycosyltransferase family 4 protein</fullName>
    </submittedName>
</protein>
<dbReference type="Gene3D" id="3.40.50.2000">
    <property type="entry name" value="Glycogen Phosphorylase B"/>
    <property type="match status" value="2"/>
</dbReference>
<dbReference type="Pfam" id="PF13439">
    <property type="entry name" value="Glyco_transf_4"/>
    <property type="match status" value="1"/>
</dbReference>
<evidence type="ECO:0000259" key="1">
    <source>
        <dbReference type="Pfam" id="PF00534"/>
    </source>
</evidence>
<dbReference type="EMBL" id="CP094326">
    <property type="protein sequence ID" value="UNY97888.1"/>
    <property type="molecule type" value="Genomic_DNA"/>
</dbReference>
<dbReference type="RefSeq" id="WP_242936299.1">
    <property type="nucleotide sequence ID" value="NZ_CP094326.1"/>
</dbReference>
<evidence type="ECO:0000313" key="3">
    <source>
        <dbReference type="EMBL" id="UNY97888.1"/>
    </source>
</evidence>
<dbReference type="InterPro" id="IPR050194">
    <property type="entry name" value="Glycosyltransferase_grp1"/>
</dbReference>
<dbReference type="Pfam" id="PF00534">
    <property type="entry name" value="Glycos_transf_1"/>
    <property type="match status" value="1"/>
</dbReference>
<dbReference type="SUPFAM" id="SSF53756">
    <property type="entry name" value="UDP-Glycosyltransferase/glycogen phosphorylase"/>
    <property type="match status" value="1"/>
</dbReference>
<dbReference type="CDD" id="cd03801">
    <property type="entry name" value="GT4_PimA-like"/>
    <property type="match status" value="1"/>
</dbReference>
<dbReference type="Proteomes" id="UP000829476">
    <property type="component" value="Chromosome"/>
</dbReference>
<organism evidence="3 4">
    <name type="scientific">Zhouia spongiae</name>
    <dbReference type="NCBI Taxonomy" id="2202721"/>
    <lineage>
        <taxon>Bacteria</taxon>
        <taxon>Pseudomonadati</taxon>
        <taxon>Bacteroidota</taxon>
        <taxon>Flavobacteriia</taxon>
        <taxon>Flavobacteriales</taxon>
        <taxon>Flavobacteriaceae</taxon>
        <taxon>Zhouia</taxon>
    </lineage>
</organism>
<evidence type="ECO:0000259" key="2">
    <source>
        <dbReference type="Pfam" id="PF13439"/>
    </source>
</evidence>
<name>A0ABY3YJX8_9FLAO</name>
<proteinExistence type="predicted"/>
<gene>
    <name evidence="3" type="ORF">MQE36_12425</name>
</gene>
<reference evidence="3 4" key="1">
    <citation type="journal article" date="2018" name="Int. J. Syst. Evol. Microbiol.">
        <title>Zhouia spongiae sp. nov., isolated from a marine sponge.</title>
        <authorList>
            <person name="Zhuang L."/>
            <person name="Lin B."/>
            <person name="Qin F."/>
            <person name="Luo L."/>
        </authorList>
    </citation>
    <scope>NUCLEOTIDE SEQUENCE [LARGE SCALE GENOMIC DNA]</scope>
    <source>
        <strain evidence="3 4">HN-Y44</strain>
    </source>
</reference>
<dbReference type="PANTHER" id="PTHR45947">
    <property type="entry name" value="SULFOQUINOVOSYL TRANSFERASE SQD2"/>
    <property type="match status" value="1"/>
</dbReference>